<evidence type="ECO:0000313" key="6">
    <source>
        <dbReference type="EMBL" id="EHM13279.1"/>
    </source>
</evidence>
<dbReference type="HAMAP" id="MF_02087">
    <property type="entry name" value="PLP_homeostasis"/>
    <property type="match status" value="1"/>
</dbReference>
<comment type="similarity">
    <text evidence="2 4">Belongs to the pyridoxal phosphate-binding protein YggS/PROSC family.</text>
</comment>
<evidence type="ECO:0000259" key="5">
    <source>
        <dbReference type="Pfam" id="PF01168"/>
    </source>
</evidence>
<comment type="function">
    <text evidence="2">Pyridoxal 5'-phosphate (PLP)-binding protein, which is involved in PLP homeostasis.</text>
</comment>
<sequence length="230" mass="25069">MVTFEERIGEVLDRISQAAARSGRKRGDVTLVAVSKTKPLDMIIRAVQTGLITDLGENRVQEGMEKIPAWPAGLPPVKWHLIGQLQRNKARKALELFHSIQSVDSVKLAQRLQDIAAELGVRRPVLLEVNTSLEESKSGCALADAPIIADALVQCGRLDWQGLMTVGPLTDDKDQIRRSFAALRDCAEGLRKRTGLSLPVLSMGMSGDYELAIEEGSTMVRVGTAIFGAR</sequence>
<organism evidence="6 7">
    <name type="scientific">Jonquetella anthropi DSM 22815</name>
    <dbReference type="NCBI Taxonomy" id="885272"/>
    <lineage>
        <taxon>Bacteria</taxon>
        <taxon>Thermotogati</taxon>
        <taxon>Synergistota</taxon>
        <taxon>Synergistia</taxon>
        <taxon>Synergistales</taxon>
        <taxon>Dethiosulfovibrionaceae</taxon>
        <taxon>Jonquetella</taxon>
    </lineage>
</organism>
<dbReference type="Proteomes" id="UP000003806">
    <property type="component" value="Chromosome"/>
</dbReference>
<feature type="domain" description="Alanine racemase N-terminal" evidence="5">
    <location>
        <begin position="26"/>
        <end position="229"/>
    </location>
</feature>
<dbReference type="Pfam" id="PF01168">
    <property type="entry name" value="Ala_racemase_N"/>
    <property type="match status" value="1"/>
</dbReference>
<comment type="cofactor">
    <cofactor evidence="3">
        <name>pyridoxal 5'-phosphate</name>
        <dbReference type="ChEBI" id="CHEBI:597326"/>
    </cofactor>
</comment>
<evidence type="ECO:0000256" key="1">
    <source>
        <dbReference type="ARBA" id="ARBA00022898"/>
    </source>
</evidence>
<dbReference type="AlphaFoldDB" id="H0UKS0"/>
<dbReference type="RefSeq" id="WP_008521321.1">
    <property type="nucleotide sequence ID" value="NZ_CM001376.1"/>
</dbReference>
<proteinExistence type="inferred from homology"/>
<feature type="modified residue" description="N6-(pyridoxal phosphate)lysine" evidence="2 3">
    <location>
        <position position="36"/>
    </location>
</feature>
<dbReference type="OrthoDB" id="9804072at2"/>
<dbReference type="PANTHER" id="PTHR10146">
    <property type="entry name" value="PROLINE SYNTHETASE CO-TRANSCRIBED BACTERIAL HOMOLOG PROTEIN"/>
    <property type="match status" value="1"/>
</dbReference>
<dbReference type="HOGENOM" id="CLU_059988_1_0_0"/>
<keyword evidence="7" id="KW-1185">Reference proteome</keyword>
<dbReference type="Gene3D" id="3.20.20.10">
    <property type="entry name" value="Alanine racemase"/>
    <property type="match status" value="1"/>
</dbReference>
<evidence type="ECO:0000256" key="2">
    <source>
        <dbReference type="HAMAP-Rule" id="MF_02087"/>
    </source>
</evidence>
<dbReference type="NCBIfam" id="TIGR00044">
    <property type="entry name" value="YggS family pyridoxal phosphate-dependent enzyme"/>
    <property type="match status" value="1"/>
</dbReference>
<dbReference type="FunFam" id="3.20.20.10:FF:000018">
    <property type="entry name" value="Pyridoxal phosphate homeostasis protein"/>
    <property type="match status" value="1"/>
</dbReference>
<evidence type="ECO:0000313" key="7">
    <source>
        <dbReference type="Proteomes" id="UP000003806"/>
    </source>
</evidence>
<dbReference type="InterPro" id="IPR011078">
    <property type="entry name" value="PyrdxlP_homeostasis"/>
</dbReference>
<dbReference type="CDD" id="cd00635">
    <property type="entry name" value="PLPDE_III_YBL036c_like"/>
    <property type="match status" value="1"/>
</dbReference>
<dbReference type="GO" id="GO:0030170">
    <property type="term" value="F:pyridoxal phosphate binding"/>
    <property type="evidence" value="ECO:0007669"/>
    <property type="project" value="UniProtKB-UniRule"/>
</dbReference>
<dbReference type="SUPFAM" id="SSF51419">
    <property type="entry name" value="PLP-binding barrel"/>
    <property type="match status" value="1"/>
</dbReference>
<dbReference type="EMBL" id="CM001376">
    <property type="protein sequence ID" value="EHM13279.1"/>
    <property type="molecule type" value="Genomic_DNA"/>
</dbReference>
<gene>
    <name evidence="6" type="ORF">JonanDRAFT_0906</name>
</gene>
<reference evidence="6 7" key="1">
    <citation type="submission" date="2011-11" db="EMBL/GenBank/DDBJ databases">
        <title>The Noncontiguous Finished genome of Jonquetella anthropi DSM 22815.</title>
        <authorList>
            <consortium name="US DOE Joint Genome Institute (JGI-PGF)"/>
            <person name="Lucas S."/>
            <person name="Copeland A."/>
            <person name="Lapidus A."/>
            <person name="Glavina del Rio T."/>
            <person name="Dalin E."/>
            <person name="Tice H."/>
            <person name="Bruce D."/>
            <person name="Goodwin L."/>
            <person name="Pitluck S."/>
            <person name="Peters L."/>
            <person name="Mikhailova N."/>
            <person name="Held B."/>
            <person name="Kyrpides N."/>
            <person name="Mavromatis K."/>
            <person name="Ivanova N."/>
            <person name="Markowitz V."/>
            <person name="Cheng J.-F."/>
            <person name="Hugenholtz P."/>
            <person name="Woyke T."/>
            <person name="Wu D."/>
            <person name="Gronow S."/>
            <person name="Wellnitz S."/>
            <person name="Brambilla E."/>
            <person name="Klenk H.-P."/>
            <person name="Eisen J.A."/>
        </authorList>
    </citation>
    <scope>NUCLEOTIDE SEQUENCE [LARGE SCALE GENOMIC DNA]</scope>
    <source>
        <strain evidence="6 7">DSM 22815</strain>
    </source>
</reference>
<keyword evidence="1 2" id="KW-0663">Pyridoxal phosphate</keyword>
<protein>
    <recommendedName>
        <fullName evidence="2">Pyridoxal phosphate homeostasis protein</fullName>
        <shortName evidence="2">PLP homeostasis protein</shortName>
    </recommendedName>
</protein>
<dbReference type="STRING" id="885272.JonanDRAFT_0906"/>
<dbReference type="InterPro" id="IPR001608">
    <property type="entry name" value="Ala_racemase_N"/>
</dbReference>
<accession>H0UKS0</accession>
<dbReference type="eggNOG" id="COG0325">
    <property type="taxonomic scope" value="Bacteria"/>
</dbReference>
<evidence type="ECO:0000256" key="4">
    <source>
        <dbReference type="RuleBase" id="RU004514"/>
    </source>
</evidence>
<dbReference type="PANTHER" id="PTHR10146:SF14">
    <property type="entry name" value="PYRIDOXAL PHOSPHATE HOMEOSTASIS PROTEIN"/>
    <property type="match status" value="1"/>
</dbReference>
<name>H0UKS0_9BACT</name>
<dbReference type="PIRSF" id="PIRSF004848">
    <property type="entry name" value="YBL036c_PLPDEIII"/>
    <property type="match status" value="1"/>
</dbReference>
<evidence type="ECO:0000256" key="3">
    <source>
        <dbReference type="PIRSR" id="PIRSR004848-1"/>
    </source>
</evidence>
<dbReference type="InterPro" id="IPR029066">
    <property type="entry name" value="PLP-binding_barrel"/>
</dbReference>